<dbReference type="GO" id="GO:1904161">
    <property type="term" value="P:DNA synthesis involved in UV-damage excision repair"/>
    <property type="evidence" value="ECO:0007669"/>
    <property type="project" value="TreeGrafter"/>
</dbReference>
<dbReference type="InterPro" id="IPR019038">
    <property type="entry name" value="POLD3"/>
</dbReference>
<dbReference type="AlphaFoldDB" id="A0AAQ3MZA3"/>
<evidence type="ECO:0000313" key="3">
    <source>
        <dbReference type="Proteomes" id="UP001374535"/>
    </source>
</evidence>
<dbReference type="GO" id="GO:0006297">
    <property type="term" value="P:nucleotide-excision repair, DNA gap filling"/>
    <property type="evidence" value="ECO:0007669"/>
    <property type="project" value="TreeGrafter"/>
</dbReference>
<name>A0AAQ3MZA3_VIGMU</name>
<keyword evidence="3" id="KW-1185">Reference proteome</keyword>
<dbReference type="Proteomes" id="UP001374535">
    <property type="component" value="Chromosome 8"/>
</dbReference>
<feature type="compositionally biased region" description="Basic and acidic residues" evidence="1">
    <location>
        <begin position="21"/>
        <end position="37"/>
    </location>
</feature>
<dbReference type="GO" id="GO:0006271">
    <property type="term" value="P:DNA strand elongation involved in DNA replication"/>
    <property type="evidence" value="ECO:0007669"/>
    <property type="project" value="TreeGrafter"/>
</dbReference>
<evidence type="ECO:0000256" key="1">
    <source>
        <dbReference type="SAM" id="MobiDB-lite"/>
    </source>
</evidence>
<proteinExistence type="predicted"/>
<reference evidence="2 3" key="1">
    <citation type="journal article" date="2023" name="Life. Sci Alliance">
        <title>Evolutionary insights into 3D genome organization and epigenetic landscape of Vigna mungo.</title>
        <authorList>
            <person name="Junaid A."/>
            <person name="Singh B."/>
            <person name="Bhatia S."/>
        </authorList>
    </citation>
    <scope>NUCLEOTIDE SEQUENCE [LARGE SCALE GENOMIC DNA]</scope>
    <source>
        <strain evidence="2">Urdbean</strain>
    </source>
</reference>
<protein>
    <submittedName>
        <fullName evidence="2">Uncharacterized protein</fullName>
    </submittedName>
</protein>
<organism evidence="2 3">
    <name type="scientific">Vigna mungo</name>
    <name type="common">Black gram</name>
    <name type="synonym">Phaseolus mungo</name>
    <dbReference type="NCBI Taxonomy" id="3915"/>
    <lineage>
        <taxon>Eukaryota</taxon>
        <taxon>Viridiplantae</taxon>
        <taxon>Streptophyta</taxon>
        <taxon>Embryophyta</taxon>
        <taxon>Tracheophyta</taxon>
        <taxon>Spermatophyta</taxon>
        <taxon>Magnoliopsida</taxon>
        <taxon>eudicotyledons</taxon>
        <taxon>Gunneridae</taxon>
        <taxon>Pentapetalae</taxon>
        <taxon>rosids</taxon>
        <taxon>fabids</taxon>
        <taxon>Fabales</taxon>
        <taxon>Fabaceae</taxon>
        <taxon>Papilionoideae</taxon>
        <taxon>50 kb inversion clade</taxon>
        <taxon>NPAAA clade</taxon>
        <taxon>indigoferoid/millettioid clade</taxon>
        <taxon>Phaseoleae</taxon>
        <taxon>Vigna</taxon>
    </lineage>
</organism>
<sequence>MILQDDKNTSEKTTLNFDSQEENKSRVKAERETDQKAHLPLGDNVPAISKCTNTGKPSSEKLQTCAPEARVNKDSVNNAAPCSPKRRKVMKTRIDERGREGTPIWKSIFYSVPSLFPYTIQAYV</sequence>
<dbReference type="PANTHER" id="PTHR17598">
    <property type="entry name" value="DNA POLYMERASE DELTA SUBUNIT 3"/>
    <property type="match status" value="1"/>
</dbReference>
<gene>
    <name evidence="2" type="ORF">V8G54_025594</name>
</gene>
<dbReference type="GO" id="GO:0003887">
    <property type="term" value="F:DNA-directed DNA polymerase activity"/>
    <property type="evidence" value="ECO:0007669"/>
    <property type="project" value="TreeGrafter"/>
</dbReference>
<feature type="compositionally biased region" description="Polar residues" evidence="1">
    <location>
        <begin position="50"/>
        <end position="62"/>
    </location>
</feature>
<feature type="compositionally biased region" description="Basic and acidic residues" evidence="1">
    <location>
        <begin position="1"/>
        <end position="10"/>
    </location>
</feature>
<feature type="region of interest" description="Disordered" evidence="1">
    <location>
        <begin position="1"/>
        <end position="65"/>
    </location>
</feature>
<evidence type="ECO:0000313" key="2">
    <source>
        <dbReference type="EMBL" id="WVY99524.1"/>
    </source>
</evidence>
<dbReference type="PANTHER" id="PTHR17598:SF13">
    <property type="entry name" value="DNA POLYMERASE DELTA SUBUNIT 3"/>
    <property type="match status" value="1"/>
</dbReference>
<dbReference type="EMBL" id="CP144693">
    <property type="protein sequence ID" value="WVY99524.1"/>
    <property type="molecule type" value="Genomic_DNA"/>
</dbReference>
<accession>A0AAQ3MZA3</accession>
<dbReference type="GO" id="GO:0043625">
    <property type="term" value="C:delta DNA polymerase complex"/>
    <property type="evidence" value="ECO:0007669"/>
    <property type="project" value="InterPro"/>
</dbReference>